<dbReference type="InterPro" id="IPR006657">
    <property type="entry name" value="MoPterin_dinucl-bd_dom"/>
</dbReference>
<organism evidence="12 13">
    <name type="scientific">Inhella crocodyli</name>
    <dbReference type="NCBI Taxonomy" id="2499851"/>
    <lineage>
        <taxon>Bacteria</taxon>
        <taxon>Pseudomonadati</taxon>
        <taxon>Pseudomonadota</taxon>
        <taxon>Betaproteobacteria</taxon>
        <taxon>Burkholderiales</taxon>
        <taxon>Sphaerotilaceae</taxon>
        <taxon>Inhella</taxon>
    </lineage>
</organism>
<keyword evidence="10" id="KW-0534">Nitrate assimilation</keyword>
<dbReference type="SUPFAM" id="SSF50692">
    <property type="entry name" value="ADC-like"/>
    <property type="match status" value="1"/>
</dbReference>
<dbReference type="Pfam" id="PF01568">
    <property type="entry name" value="Molydop_binding"/>
    <property type="match status" value="1"/>
</dbReference>
<dbReference type="Pfam" id="PF04879">
    <property type="entry name" value="Molybdop_Fe4S4"/>
    <property type="match status" value="1"/>
</dbReference>
<evidence type="ECO:0000256" key="9">
    <source>
        <dbReference type="ARBA" id="ARBA00023014"/>
    </source>
</evidence>
<dbReference type="EMBL" id="SACM01000002">
    <property type="protein sequence ID" value="RVT86504.1"/>
    <property type="molecule type" value="Genomic_DNA"/>
</dbReference>
<protein>
    <submittedName>
        <fullName evidence="12">Nitrate reductase</fullName>
    </submittedName>
</protein>
<evidence type="ECO:0000256" key="1">
    <source>
        <dbReference type="ARBA" id="ARBA00001942"/>
    </source>
</evidence>
<evidence type="ECO:0000256" key="2">
    <source>
        <dbReference type="ARBA" id="ARBA00001966"/>
    </source>
</evidence>
<evidence type="ECO:0000256" key="3">
    <source>
        <dbReference type="ARBA" id="ARBA00008747"/>
    </source>
</evidence>
<dbReference type="AlphaFoldDB" id="A0A3S2XWM9"/>
<keyword evidence="6" id="KW-0479">Metal-binding</keyword>
<dbReference type="GO" id="GO:0016020">
    <property type="term" value="C:membrane"/>
    <property type="evidence" value="ECO:0007669"/>
    <property type="project" value="TreeGrafter"/>
</dbReference>
<dbReference type="CDD" id="cd02754">
    <property type="entry name" value="MopB_Nitrate-R-NapA-like"/>
    <property type="match status" value="1"/>
</dbReference>
<dbReference type="GO" id="GO:0042128">
    <property type="term" value="P:nitrate assimilation"/>
    <property type="evidence" value="ECO:0007669"/>
    <property type="project" value="UniProtKB-KW"/>
</dbReference>
<comment type="cofactor">
    <cofactor evidence="2">
        <name>[4Fe-4S] cluster</name>
        <dbReference type="ChEBI" id="CHEBI:49883"/>
    </cofactor>
</comment>
<keyword evidence="4" id="KW-0004">4Fe-4S</keyword>
<dbReference type="GO" id="GO:0046872">
    <property type="term" value="F:metal ion binding"/>
    <property type="evidence" value="ECO:0007669"/>
    <property type="project" value="UniProtKB-KW"/>
</dbReference>
<dbReference type="Gene3D" id="2.40.40.20">
    <property type="match status" value="1"/>
</dbReference>
<keyword evidence="9" id="KW-0411">Iron-sulfur</keyword>
<dbReference type="PANTHER" id="PTHR43105:SF9">
    <property type="entry name" value="NADPH-FE(3+) OXIDOREDUCTASE SUBUNIT ALPHA"/>
    <property type="match status" value="1"/>
</dbReference>
<feature type="domain" description="4Fe-4S Mo/W bis-MGD-type" evidence="11">
    <location>
        <begin position="1"/>
        <end position="57"/>
    </location>
</feature>
<evidence type="ECO:0000256" key="8">
    <source>
        <dbReference type="ARBA" id="ARBA00023004"/>
    </source>
</evidence>
<accession>A0A3S2XWM9</accession>
<dbReference type="OrthoDB" id="9810782at2"/>
<dbReference type="GO" id="GO:0045333">
    <property type="term" value="P:cellular respiration"/>
    <property type="evidence" value="ECO:0007669"/>
    <property type="project" value="UniProtKB-ARBA"/>
</dbReference>
<comment type="similarity">
    <text evidence="3">Belongs to the prokaryotic molybdopterin-containing oxidoreductase family. NasA/NapA/NarB subfamily.</text>
</comment>
<gene>
    <name evidence="12" type="ORF">EOD73_10320</name>
</gene>
<keyword evidence="5" id="KW-0500">Molybdenum</keyword>
<dbReference type="InterPro" id="IPR041957">
    <property type="entry name" value="CT_Nitrate-R-NapA-like"/>
</dbReference>
<dbReference type="InterPro" id="IPR050123">
    <property type="entry name" value="Prok_molybdopt-oxidoreductase"/>
</dbReference>
<keyword evidence="7" id="KW-0560">Oxidoreductase</keyword>
<reference evidence="12 13" key="1">
    <citation type="submission" date="2019-01" db="EMBL/GenBank/DDBJ databases">
        <authorList>
            <person name="Chen W.-M."/>
        </authorList>
    </citation>
    <scope>NUCLEOTIDE SEQUENCE [LARGE SCALE GENOMIC DNA]</scope>
    <source>
        <strain evidence="12 13">CCP-18</strain>
    </source>
</reference>
<dbReference type="InterPro" id="IPR041854">
    <property type="entry name" value="BFD-like_2Fe2S-bd_dom_sf"/>
</dbReference>
<comment type="caution">
    <text evidence="12">The sequence shown here is derived from an EMBL/GenBank/DDBJ whole genome shotgun (WGS) entry which is preliminary data.</text>
</comment>
<keyword evidence="13" id="KW-1185">Reference proteome</keyword>
<dbReference type="Gene3D" id="1.10.10.1100">
    <property type="entry name" value="BFD-like [2Fe-2S]-binding domain"/>
    <property type="match status" value="1"/>
</dbReference>
<comment type="cofactor">
    <cofactor evidence="1">
        <name>Mo-bis(molybdopterin guanine dinucleotide)</name>
        <dbReference type="ChEBI" id="CHEBI:60539"/>
    </cofactor>
</comment>
<evidence type="ECO:0000256" key="5">
    <source>
        <dbReference type="ARBA" id="ARBA00022505"/>
    </source>
</evidence>
<dbReference type="InterPro" id="IPR009010">
    <property type="entry name" value="Asp_de-COase-like_dom_sf"/>
</dbReference>
<dbReference type="GO" id="GO:0016491">
    <property type="term" value="F:oxidoreductase activity"/>
    <property type="evidence" value="ECO:0007669"/>
    <property type="project" value="UniProtKB-KW"/>
</dbReference>
<evidence type="ECO:0000256" key="7">
    <source>
        <dbReference type="ARBA" id="ARBA00023002"/>
    </source>
</evidence>
<evidence type="ECO:0000259" key="11">
    <source>
        <dbReference type="PROSITE" id="PS51669"/>
    </source>
</evidence>
<dbReference type="Gene3D" id="3.40.228.10">
    <property type="entry name" value="Dimethylsulfoxide Reductase, domain 2"/>
    <property type="match status" value="1"/>
</dbReference>
<evidence type="ECO:0000313" key="12">
    <source>
        <dbReference type="EMBL" id="RVT86504.1"/>
    </source>
</evidence>
<dbReference type="InterPro" id="IPR007419">
    <property type="entry name" value="BFD-like_2Fe2S-bd_dom"/>
</dbReference>
<sequence length="919" mass="98454">MRETKSTCPYCGVGCGVVIEHDGAQITGVRGDPDHPANFGRLCTKGTNLHRTATPVVLQGQRLRQPLLRAGRGQAPQAVGWDEANAHLVRELLRIRAAHGPEAIGFYISGQLLTEDYCAFNKLARAVLKTPHIDSNSRLCMSSAVTGYKQSLGADAPPCSYTDVEQADCVLVTGANPAWAHPVLFRRLEAARAAKLARGAGHKLIVVDPRRTETAELADLHLAIQPGTDVALMHGLLHACIWQGWMDAAHIEAHTEGFAALKDLVREWTPARAAKTCGVPEADLWRAAEWFATSPRSLSLYCQGLNQSSSGTAKNTALINLHLATGQIGKAGAGPFSLTGQPNAMGGRESGGMATLLPGHRDPTNPEHRAEVAALWGLGADEALPGPGHTAVALFEAAARGEIKALWIACTNPAQSLPDQALVRAALERCEFVVLQEAFAGTATAAFADLQLPAATWGEKEGTVTNSERRISRVRAAVPPPALARPDWQVVREVALALEAELRPGRPSVFATDSPEALWNEHRDSTRGRDLDISGLSYALLDAQGPQQWPFVDGPRERLYEDGRYPTPSGRARFVASPVRPTAERASAAFPFQLTTTRLRDQWHGMSRSGAVPGLFAHEGGPVLRLHPQDAERRRLVNGELLRLRTARGATVLPLQTDARVGLGQADLPMHWGAEFLAGDGINALTHGARCPDSQQPELKFAALDVASAALPWRLSACAWVPAAEGAALRERLRAQLNAFPYATCLPVPSDDPARCGWVLEAAAETAPDPALLAALTEAVGLHGPGVHRYADAGRGRLRLLRLDGEALQALLRVGEHDEAAWLLPLWRERQSVQALGRWLLGPGTPPSAQLAAPRAAQVCNCFDVREDAITAELRRCAGSADERLAALQGALRCGTQCGSCLPSLRRLVASTQPEEVSA</sequence>
<evidence type="ECO:0000256" key="10">
    <source>
        <dbReference type="ARBA" id="ARBA00023063"/>
    </source>
</evidence>
<dbReference type="Pfam" id="PF00384">
    <property type="entry name" value="Molybdopterin"/>
    <property type="match status" value="1"/>
</dbReference>
<dbReference type="SMART" id="SM00926">
    <property type="entry name" value="Molybdop_Fe4S4"/>
    <property type="match status" value="1"/>
</dbReference>
<dbReference type="GO" id="GO:0043546">
    <property type="term" value="F:molybdopterin cofactor binding"/>
    <property type="evidence" value="ECO:0007669"/>
    <property type="project" value="InterPro"/>
</dbReference>
<keyword evidence="8" id="KW-0408">Iron</keyword>
<dbReference type="PROSITE" id="PS51669">
    <property type="entry name" value="4FE4S_MOW_BIS_MGD"/>
    <property type="match status" value="1"/>
</dbReference>
<evidence type="ECO:0000256" key="6">
    <source>
        <dbReference type="ARBA" id="ARBA00022723"/>
    </source>
</evidence>
<dbReference type="Pfam" id="PF04324">
    <property type="entry name" value="Fer2_BFD"/>
    <property type="match status" value="1"/>
</dbReference>
<name>A0A3S2XWM9_9BURK</name>
<evidence type="ECO:0000256" key="4">
    <source>
        <dbReference type="ARBA" id="ARBA00022485"/>
    </source>
</evidence>
<dbReference type="Gene3D" id="2.20.25.90">
    <property type="entry name" value="ADC-like domains"/>
    <property type="match status" value="1"/>
</dbReference>
<dbReference type="InterPro" id="IPR006656">
    <property type="entry name" value="Mopterin_OxRdtase"/>
</dbReference>
<dbReference type="PANTHER" id="PTHR43105">
    <property type="entry name" value="RESPIRATORY NITRATE REDUCTASE"/>
    <property type="match status" value="1"/>
</dbReference>
<evidence type="ECO:0000313" key="13">
    <source>
        <dbReference type="Proteomes" id="UP000288587"/>
    </source>
</evidence>
<dbReference type="CDD" id="cd02791">
    <property type="entry name" value="MopB_CT_Nitrate-R-NapA-like"/>
    <property type="match status" value="1"/>
</dbReference>
<dbReference type="FunFam" id="3.40.228.10:FF:000002">
    <property type="entry name" value="Formate dehydrogenase subunit alpha"/>
    <property type="match status" value="1"/>
</dbReference>
<proteinExistence type="inferred from homology"/>
<dbReference type="Gene3D" id="3.40.50.740">
    <property type="match status" value="1"/>
</dbReference>
<dbReference type="Proteomes" id="UP000288587">
    <property type="component" value="Unassembled WGS sequence"/>
</dbReference>
<dbReference type="GO" id="GO:1990204">
    <property type="term" value="C:oxidoreductase complex"/>
    <property type="evidence" value="ECO:0007669"/>
    <property type="project" value="UniProtKB-ARBA"/>
</dbReference>
<dbReference type="GO" id="GO:0051539">
    <property type="term" value="F:4 iron, 4 sulfur cluster binding"/>
    <property type="evidence" value="ECO:0007669"/>
    <property type="project" value="UniProtKB-KW"/>
</dbReference>
<dbReference type="InterPro" id="IPR006963">
    <property type="entry name" value="Mopterin_OxRdtase_4Fe-4S_dom"/>
</dbReference>
<dbReference type="SUPFAM" id="SSF53706">
    <property type="entry name" value="Formate dehydrogenase/DMSO reductase, domains 1-3"/>
    <property type="match status" value="1"/>
</dbReference>